<dbReference type="EMBL" id="FJOG01000045">
    <property type="protein sequence ID" value="CZR67612.1"/>
    <property type="molecule type" value="Genomic_DNA"/>
</dbReference>
<keyword evidence="3" id="KW-0805">Transcription regulation</keyword>
<sequence>MSDSTDTKEAPNTPNTKKVRGRRSTKRSRTGCLTCKFRKVKCDEKKPECDRCITFGIGCDGYEKPKHKFKPSIQPLLPQHPTHYKLLPAPSGTLHFESELEESYFNLFQNETAAEISGTFANAFWDRVVLQACHEERFVLHSVTALSAFNTYLKLAREPDDPLNPFLASQHTDFALAQYQRALQAMRGSLSRGRNPRKALIACLLVCAFEGLVGNTLTAIAHARSGQKLLEEWLGEYQHSKSYVAGISSPAPHVIEDQLIQAAGFFETQIIGFFDHRPVETHSSMKREGSETIRLMPSNFRDLDEARRYWDLIGRRVMHFLCETSAKGRSRYQLGRWTPPSSDEGTKEDINFGPNSTHQAHVTPSEILAEFKREQMQYGQEIQRWRSAFSDLYSKIKRSSNRRLITGAHTLHVKARGLEIGLAGAMDTNNCAHDKHFAEFRDVVNVSREIIRAKKSFSKGDFTIEQGILPTLHITAKWCRDRVVRREALAIMDWYGAREGHWDSVVITSIDRCLMKLEEDGIEEDYVPESARVRIINLTANQGDRWARLDYIRGSNRTGEVRGTARVEWPGYVGSSPATEAQVNGMLHIPRGMPSMTGLTRT</sequence>
<protein>
    <recommendedName>
        <fullName evidence="8">Zn(2)-C6 fungal-type domain-containing protein</fullName>
    </recommendedName>
</protein>
<evidence type="ECO:0000256" key="2">
    <source>
        <dbReference type="ARBA" id="ARBA00022833"/>
    </source>
</evidence>
<accession>A0A1L7XRC5</accession>
<gene>
    <name evidence="9" type="ORF">PAC_17511</name>
</gene>
<evidence type="ECO:0000256" key="6">
    <source>
        <dbReference type="ARBA" id="ARBA00023242"/>
    </source>
</evidence>
<dbReference type="OrthoDB" id="3172332at2759"/>
<keyword evidence="6" id="KW-0539">Nucleus</keyword>
<dbReference type="Proteomes" id="UP000184330">
    <property type="component" value="Unassembled WGS sequence"/>
</dbReference>
<dbReference type="Pfam" id="PF11951">
    <property type="entry name" value="Fungal_trans_2"/>
    <property type="match status" value="1"/>
</dbReference>
<feature type="region of interest" description="Disordered" evidence="7">
    <location>
        <begin position="333"/>
        <end position="359"/>
    </location>
</feature>
<dbReference type="Gene3D" id="4.10.240.10">
    <property type="entry name" value="Zn(2)-C6 fungal-type DNA-binding domain"/>
    <property type="match status" value="1"/>
</dbReference>
<evidence type="ECO:0000256" key="7">
    <source>
        <dbReference type="SAM" id="MobiDB-lite"/>
    </source>
</evidence>
<dbReference type="SMART" id="SM00066">
    <property type="entry name" value="GAL4"/>
    <property type="match status" value="1"/>
</dbReference>
<keyword evidence="10" id="KW-1185">Reference proteome</keyword>
<name>A0A1L7XRC5_9HELO</name>
<evidence type="ECO:0000313" key="10">
    <source>
        <dbReference type="Proteomes" id="UP000184330"/>
    </source>
</evidence>
<keyword evidence="4" id="KW-0238">DNA-binding</keyword>
<dbReference type="InterPro" id="IPR036864">
    <property type="entry name" value="Zn2-C6_fun-type_DNA-bd_sf"/>
</dbReference>
<dbReference type="PANTHER" id="PTHR36206:SF4">
    <property type="entry name" value="HYPOTHETICAL CONSERVED PROTEIN (EUROFUNG)-RELATED"/>
    <property type="match status" value="1"/>
</dbReference>
<proteinExistence type="predicted"/>
<dbReference type="InterPro" id="IPR001138">
    <property type="entry name" value="Zn2Cys6_DnaBD"/>
</dbReference>
<evidence type="ECO:0000256" key="1">
    <source>
        <dbReference type="ARBA" id="ARBA00022723"/>
    </source>
</evidence>
<evidence type="ECO:0000259" key="8">
    <source>
        <dbReference type="PROSITE" id="PS50048"/>
    </source>
</evidence>
<dbReference type="PROSITE" id="PS50048">
    <property type="entry name" value="ZN2_CY6_FUNGAL_2"/>
    <property type="match status" value="1"/>
</dbReference>
<keyword evidence="2" id="KW-0862">Zinc</keyword>
<organism evidence="9 10">
    <name type="scientific">Phialocephala subalpina</name>
    <dbReference type="NCBI Taxonomy" id="576137"/>
    <lineage>
        <taxon>Eukaryota</taxon>
        <taxon>Fungi</taxon>
        <taxon>Dikarya</taxon>
        <taxon>Ascomycota</taxon>
        <taxon>Pezizomycotina</taxon>
        <taxon>Leotiomycetes</taxon>
        <taxon>Helotiales</taxon>
        <taxon>Mollisiaceae</taxon>
        <taxon>Phialocephala</taxon>
        <taxon>Phialocephala fortinii species complex</taxon>
    </lineage>
</organism>
<evidence type="ECO:0000256" key="3">
    <source>
        <dbReference type="ARBA" id="ARBA00023015"/>
    </source>
</evidence>
<dbReference type="GO" id="GO:0003677">
    <property type="term" value="F:DNA binding"/>
    <property type="evidence" value="ECO:0007669"/>
    <property type="project" value="UniProtKB-KW"/>
</dbReference>
<dbReference type="PANTHER" id="PTHR36206">
    <property type="entry name" value="ASPERCRYPTIN BIOSYNTHESIS CLUSTER-SPECIFIC TRANSCRIPTION REGULATOR ATNN-RELATED"/>
    <property type="match status" value="1"/>
</dbReference>
<evidence type="ECO:0000256" key="4">
    <source>
        <dbReference type="ARBA" id="ARBA00023125"/>
    </source>
</evidence>
<keyword evidence="5" id="KW-0804">Transcription</keyword>
<feature type="domain" description="Zn(2)-C6 fungal-type" evidence="8">
    <location>
        <begin position="31"/>
        <end position="59"/>
    </location>
</feature>
<dbReference type="GO" id="GO:0000981">
    <property type="term" value="F:DNA-binding transcription factor activity, RNA polymerase II-specific"/>
    <property type="evidence" value="ECO:0007669"/>
    <property type="project" value="InterPro"/>
</dbReference>
<dbReference type="SUPFAM" id="SSF57701">
    <property type="entry name" value="Zn2/Cys6 DNA-binding domain"/>
    <property type="match status" value="1"/>
</dbReference>
<dbReference type="PROSITE" id="PS00463">
    <property type="entry name" value="ZN2_CY6_FUNGAL_1"/>
    <property type="match status" value="1"/>
</dbReference>
<evidence type="ECO:0000256" key="5">
    <source>
        <dbReference type="ARBA" id="ARBA00023163"/>
    </source>
</evidence>
<dbReference type="GO" id="GO:0008270">
    <property type="term" value="F:zinc ion binding"/>
    <property type="evidence" value="ECO:0007669"/>
    <property type="project" value="InterPro"/>
</dbReference>
<dbReference type="InterPro" id="IPR052360">
    <property type="entry name" value="Transcr_Regulatory_Proteins"/>
</dbReference>
<dbReference type="CDD" id="cd00067">
    <property type="entry name" value="GAL4"/>
    <property type="match status" value="1"/>
</dbReference>
<feature type="region of interest" description="Disordered" evidence="7">
    <location>
        <begin position="1"/>
        <end position="25"/>
    </location>
</feature>
<keyword evidence="1" id="KW-0479">Metal-binding</keyword>
<dbReference type="AlphaFoldDB" id="A0A1L7XRC5"/>
<reference evidence="9 10" key="1">
    <citation type="submission" date="2016-03" db="EMBL/GenBank/DDBJ databases">
        <authorList>
            <person name="Ploux O."/>
        </authorList>
    </citation>
    <scope>NUCLEOTIDE SEQUENCE [LARGE SCALE GENOMIC DNA]</scope>
    <source>
        <strain evidence="9 10">UAMH 11012</strain>
    </source>
</reference>
<evidence type="ECO:0000313" key="9">
    <source>
        <dbReference type="EMBL" id="CZR67612.1"/>
    </source>
</evidence>
<dbReference type="Pfam" id="PF00172">
    <property type="entry name" value="Zn_clus"/>
    <property type="match status" value="1"/>
</dbReference>
<dbReference type="InterPro" id="IPR021858">
    <property type="entry name" value="Fun_TF"/>
</dbReference>